<organism evidence="1">
    <name type="scientific">Siphoviridae sp. ctbQZ1</name>
    <dbReference type="NCBI Taxonomy" id="2827581"/>
    <lineage>
        <taxon>Viruses</taxon>
        <taxon>Duplodnaviria</taxon>
        <taxon>Heunggongvirae</taxon>
        <taxon>Uroviricota</taxon>
        <taxon>Caudoviricetes</taxon>
    </lineage>
</organism>
<name>A0A8S5LN41_9CAUD</name>
<protein>
    <submittedName>
        <fullName evidence="1">Uncharacterized protein</fullName>
    </submittedName>
</protein>
<reference evidence="1" key="1">
    <citation type="journal article" date="2021" name="Proc. Natl. Acad. Sci. U.S.A.">
        <title>A Catalog of Tens of Thousands of Viruses from Human Metagenomes Reveals Hidden Associations with Chronic Diseases.</title>
        <authorList>
            <person name="Tisza M.J."/>
            <person name="Buck C.B."/>
        </authorList>
    </citation>
    <scope>NUCLEOTIDE SEQUENCE</scope>
    <source>
        <strain evidence="1">CtbQZ1</strain>
    </source>
</reference>
<accession>A0A8S5LN41</accession>
<sequence length="126" mass="14602">MIIWKATSVNGLVEYEQEAESFKELFDALDGRGIISDPDFPLYDTALLEKCGKSFDDAGFKDESGELDYEKVDDFLDGKKLSDKELYELILSRNGEAYYQKFMRETENQIVEIEESDFDETGKYKF</sequence>
<evidence type="ECO:0000313" key="1">
    <source>
        <dbReference type="EMBL" id="DAD71346.1"/>
    </source>
</evidence>
<dbReference type="EMBL" id="BK015881">
    <property type="protein sequence ID" value="DAD71346.1"/>
    <property type="molecule type" value="Genomic_DNA"/>
</dbReference>
<proteinExistence type="predicted"/>